<gene>
    <name evidence="1" type="primary">lptD</name>
    <name evidence="3" type="ORF">ACFQND_10895</name>
</gene>
<dbReference type="RefSeq" id="WP_371437344.1">
    <property type="nucleotide sequence ID" value="NZ_JBHSRS010000018.1"/>
</dbReference>
<protein>
    <recommendedName>
        <fullName evidence="1">LPS-assembly protein LptD</fullName>
    </recommendedName>
</protein>
<comment type="function">
    <text evidence="1">Together with LptE, is involved in the assembly of lipopolysaccharide (LPS) at the surface of the outer membrane.</text>
</comment>
<comment type="caution">
    <text evidence="1">Lacks conserved residue(s) required for the propagation of feature annotation.</text>
</comment>
<comment type="similarity">
    <text evidence="1">Belongs to the LptD family.</text>
</comment>
<comment type="caution">
    <text evidence="3">The sequence shown here is derived from an EMBL/GenBank/DDBJ whole genome shotgun (WGS) entry which is preliminary data.</text>
</comment>
<accession>A0ABW1TYD6</accession>
<dbReference type="Pfam" id="PF04453">
    <property type="entry name" value="LptD"/>
    <property type="match status" value="1"/>
</dbReference>
<evidence type="ECO:0000256" key="1">
    <source>
        <dbReference type="HAMAP-Rule" id="MF_01411"/>
    </source>
</evidence>
<evidence type="ECO:0000259" key="2">
    <source>
        <dbReference type="Pfam" id="PF04453"/>
    </source>
</evidence>
<dbReference type="PANTHER" id="PTHR30189">
    <property type="entry name" value="LPS-ASSEMBLY PROTEIN"/>
    <property type="match status" value="1"/>
</dbReference>
<keyword evidence="1" id="KW-0998">Cell outer membrane</keyword>
<keyword evidence="1" id="KW-0472">Membrane</keyword>
<proteinExistence type="inferred from homology"/>
<organism evidence="3 4">
    <name type="scientific">Polaromonas aquatica</name>
    <dbReference type="NCBI Taxonomy" id="332657"/>
    <lineage>
        <taxon>Bacteria</taxon>
        <taxon>Pseudomonadati</taxon>
        <taxon>Pseudomonadota</taxon>
        <taxon>Betaproteobacteria</taxon>
        <taxon>Burkholderiales</taxon>
        <taxon>Comamonadaceae</taxon>
        <taxon>Polaromonas</taxon>
    </lineage>
</organism>
<dbReference type="HAMAP" id="MF_01411">
    <property type="entry name" value="LPS_assembly_LptD"/>
    <property type="match status" value="1"/>
</dbReference>
<dbReference type="InterPro" id="IPR050218">
    <property type="entry name" value="LptD"/>
</dbReference>
<keyword evidence="1" id="KW-0732">Signal</keyword>
<dbReference type="PANTHER" id="PTHR30189:SF1">
    <property type="entry name" value="LPS-ASSEMBLY PROTEIN LPTD"/>
    <property type="match status" value="1"/>
</dbReference>
<sequence length="820" mass="90584">MHRASSSPFLLSPVSRAVFCLASVAALGMGFGAPVRAQDNPLVAPPAPSRAQAPVPEDKGALKMSPMLAEKVPEGDANTPPTFVFGDRVSGRPDLETVIDGNAELRRGGTAIHADRIEFYQPTDTFNARGNVRINSTGNQFRGPELQLKLDTFEGYFTEPSYRFLSNGGNGAAGRIDFVSDKILVARNANYTTCERNDEATWAPAWVITGTSFKFDQEAETGEAKGAVVRFKGVPILAAPTISFPLSDKRKSGLLPPTFSVDSTSGVMVGQPYYLNLAPNYDATLSPTIMSKRGLDLGGEFRYLDPAYRGRLRASFMPSDKLRNNENRWSYAFEHLGTLNTGLPAIGNIGLNLNLNRVSDNNYWTDFPRSSTVLTQRLLTSDAIATWSRGYFSSTIRALKWQTLQDPLSPIVPPYDRLPQVTAAYTRVNAPIAGLKGFDWSISSDFTRFSADRTLTLQPNSDRAVALAQISRPWISPGWYITPKLQLHATSYRFDAPLANGSLSASRVVPTFSLDSGLQYERKASFFGRDFTQTLEPRAFYVRTPYRDQSLLPNYDSGLNDFNFATVFTENAFVGNDRISDANLLTLGVTSRLLTPDTGAEVVRFGVAQRLRFSNQNVTLPGGLPVTDRISDILFGTTINWVPQWSFDGTVQYNPKSKKSDRSSIGMRYNPGNYRVISASLRRQSDPNNLVDPSSSVDVGWQWPINDLWGDKGKDLGPGRGQGGGRYYGVGRLNYSVPDKKLVDAIVGVEYDGCCWIGRVVLQRTQNSTVASNTRILFQLELVGFSRLGDNPLNTLKQNIPRYQYLRDQVTSPSRFTNYD</sequence>
<name>A0ABW1TYD6_9BURK</name>
<dbReference type="InterPro" id="IPR020889">
    <property type="entry name" value="LipoPS_assembly_LptD"/>
</dbReference>
<evidence type="ECO:0000313" key="3">
    <source>
        <dbReference type="EMBL" id="MFC6281738.1"/>
    </source>
</evidence>
<dbReference type="InterPro" id="IPR007543">
    <property type="entry name" value="LptD_C"/>
</dbReference>
<evidence type="ECO:0000313" key="4">
    <source>
        <dbReference type="Proteomes" id="UP001596270"/>
    </source>
</evidence>
<comment type="subcellular location">
    <subcellularLocation>
        <location evidence="1">Cell outer membrane</location>
    </subcellularLocation>
</comment>
<keyword evidence="4" id="KW-1185">Reference proteome</keyword>
<comment type="subunit">
    <text evidence="1">Component of the lipopolysaccharide transport and assembly complex. Interacts with LptE and LptA.</text>
</comment>
<dbReference type="Proteomes" id="UP001596270">
    <property type="component" value="Unassembled WGS sequence"/>
</dbReference>
<reference evidence="4" key="1">
    <citation type="journal article" date="2019" name="Int. J. Syst. Evol. Microbiol.">
        <title>The Global Catalogue of Microorganisms (GCM) 10K type strain sequencing project: providing services to taxonomists for standard genome sequencing and annotation.</title>
        <authorList>
            <consortium name="The Broad Institute Genomics Platform"/>
            <consortium name="The Broad Institute Genome Sequencing Center for Infectious Disease"/>
            <person name="Wu L."/>
            <person name="Ma J."/>
        </authorList>
    </citation>
    <scope>NUCLEOTIDE SEQUENCE [LARGE SCALE GENOMIC DNA]</scope>
    <source>
        <strain evidence="4">CCUG 39402</strain>
    </source>
</reference>
<feature type="domain" description="LptD C-terminal" evidence="2">
    <location>
        <begin position="327"/>
        <end position="709"/>
    </location>
</feature>
<dbReference type="EMBL" id="JBHSRS010000018">
    <property type="protein sequence ID" value="MFC6281738.1"/>
    <property type="molecule type" value="Genomic_DNA"/>
</dbReference>